<proteinExistence type="predicted"/>
<evidence type="ECO:0000313" key="1">
    <source>
        <dbReference type="EMBL" id="UJF36575.1"/>
    </source>
</evidence>
<dbReference type="RefSeq" id="WP_235123125.1">
    <property type="nucleotide sequence ID" value="NZ_CP090979.1"/>
</dbReference>
<dbReference type="Gene3D" id="3.40.50.300">
    <property type="entry name" value="P-loop containing nucleotide triphosphate hydrolases"/>
    <property type="match status" value="1"/>
</dbReference>
<keyword evidence="1" id="KW-0614">Plasmid</keyword>
<name>A0ABY3SSM5_9BACL</name>
<organism evidence="1 2">
    <name type="scientific">Paenibacillus hexagrammi</name>
    <dbReference type="NCBI Taxonomy" id="2908839"/>
    <lineage>
        <taxon>Bacteria</taxon>
        <taxon>Bacillati</taxon>
        <taxon>Bacillota</taxon>
        <taxon>Bacilli</taxon>
        <taxon>Bacillales</taxon>
        <taxon>Paenibacillaceae</taxon>
        <taxon>Paenibacillus</taxon>
    </lineage>
</organism>
<dbReference type="InterPro" id="IPR027417">
    <property type="entry name" value="P-loop_NTPase"/>
</dbReference>
<dbReference type="Proteomes" id="UP001649230">
    <property type="component" value="Plasmid pYPD9-1"/>
</dbReference>
<keyword evidence="2" id="KW-1185">Reference proteome</keyword>
<protein>
    <submittedName>
        <fullName evidence="1">Uncharacterized protein</fullName>
    </submittedName>
</protein>
<geneLocation type="plasmid" evidence="1 2">
    <name>pYPD9-1</name>
</geneLocation>
<sequence length="190" mass="21674">MIHIFQYAPMGAGKDFVAEYLEQHHGFLSVALADGMRSYISKNKPDYVWKSDRALEISVGEKHREWFGADFWCKYADQRIASILGDFKATDLIGYNGVIIRDGRFPHEYEHYVNKLVFAPVKISAGEVVRLNRLIKRQGGTVDGGHFYSPNDCPIFDMPGYEIQNNGTAKELYEAIDRQIAILREDGYDS</sequence>
<evidence type="ECO:0000313" key="2">
    <source>
        <dbReference type="Proteomes" id="UP001649230"/>
    </source>
</evidence>
<reference evidence="1 2" key="1">
    <citation type="journal article" date="2024" name="Int. J. Syst. Evol. Microbiol.">
        <title>Paenibacillus hexagrammi sp. nov., a novel bacterium isolated from the gut content of Hexagrammos agrammus.</title>
        <authorList>
            <person name="Jung H.K."/>
            <person name="Kim D.G."/>
            <person name="Zin H."/>
            <person name="Park J."/>
            <person name="Jung H."/>
            <person name="Kim Y.O."/>
            <person name="Kong H.J."/>
            <person name="Kim J.W."/>
            <person name="Kim Y.S."/>
        </authorList>
    </citation>
    <scope>NUCLEOTIDE SEQUENCE [LARGE SCALE GENOMIC DNA]</scope>
    <source>
        <strain evidence="1 2">YPD9-1</strain>
    </source>
</reference>
<dbReference type="EMBL" id="CP090979">
    <property type="protein sequence ID" value="UJF36575.1"/>
    <property type="molecule type" value="Genomic_DNA"/>
</dbReference>
<gene>
    <name evidence="1" type="ORF">L0M14_30775</name>
</gene>
<accession>A0ABY3SSM5</accession>